<dbReference type="OrthoDB" id="10261039at2759"/>
<comment type="subunit">
    <text evidence="7">Component of the mitochondrial contact site and cristae organizing system (MICOS) complex.</text>
</comment>
<dbReference type="Pfam" id="PF09731">
    <property type="entry name" value="Mitofilin"/>
    <property type="match status" value="1"/>
</dbReference>
<keyword evidence="3 7" id="KW-0999">Mitochondrion inner membrane</keyword>
<reference evidence="8" key="2">
    <citation type="submission" date="2017-08" db="EMBL/GenBank/DDBJ databases">
        <title>Assembly of the North American Bullfrog Genome.</title>
        <authorList>
            <person name="Warren R.L."/>
            <person name="Vandervalk B.P."/>
            <person name="Kucuk E."/>
            <person name="Birol I."/>
            <person name="Helbing C."/>
            <person name="Pandoh P."/>
            <person name="Behsaz B."/>
            <person name="Mohamadi H."/>
            <person name="Chu J."/>
            <person name="Jackman S."/>
            <person name="Hammond S.A."/>
            <person name="Veldhoen N."/>
            <person name="Kirk H."/>
            <person name="Zhao Y."/>
            <person name="Coope R."/>
            <person name="Pleasance S."/>
            <person name="Moore R."/>
            <person name="Holt R."/>
        </authorList>
    </citation>
    <scope>NUCLEOTIDE SEQUENCE</scope>
    <source>
        <strain evidence="8">Bruno</strain>
        <tissue evidence="8">Liver</tissue>
    </source>
</reference>
<dbReference type="GO" id="GO:0061617">
    <property type="term" value="C:MICOS complex"/>
    <property type="evidence" value="ECO:0007669"/>
    <property type="project" value="TreeGrafter"/>
</dbReference>
<evidence type="ECO:0000256" key="3">
    <source>
        <dbReference type="ARBA" id="ARBA00022792"/>
    </source>
</evidence>
<keyword evidence="5 7" id="KW-0496">Mitochondrion</keyword>
<comment type="subcellular location">
    <subcellularLocation>
        <location evidence="7">Mitochondrion inner membrane</location>
        <topology evidence="7">Single-pass membrane protein</topology>
    </subcellularLocation>
</comment>
<reference evidence="10" key="1">
    <citation type="journal article" date="2017" name="Nat. Commun.">
        <title>The North American bullfrog draft genome provides insight into hormonal regulation of long noncoding RNA.</title>
        <authorList>
            <person name="Hammond S.A."/>
            <person name="Warren R.L."/>
            <person name="Vandervalk B.P."/>
            <person name="Kucuk E."/>
            <person name="Khan H."/>
            <person name="Gibb E.A."/>
            <person name="Pandoh P."/>
            <person name="Kirk H."/>
            <person name="Zhao Y."/>
            <person name="Jones M."/>
            <person name="Mungall A.J."/>
            <person name="Coope R."/>
            <person name="Pleasance S."/>
            <person name="Moore R.A."/>
            <person name="Holt R.A."/>
            <person name="Round J.M."/>
            <person name="Ohora S."/>
            <person name="Walle B.V."/>
            <person name="Veldhoen N."/>
            <person name="Helbing C.C."/>
            <person name="Birol I."/>
        </authorList>
    </citation>
    <scope>NUCLEOTIDE SEQUENCE [LARGE SCALE GENOMIC DNA]</scope>
</reference>
<protein>
    <recommendedName>
        <fullName evidence="7">MICOS complex subunit MIC60</fullName>
    </recommendedName>
    <alternativeName>
        <fullName evidence="7">Mitofilin</fullName>
    </alternativeName>
</protein>
<gene>
    <name evidence="9" type="ORF">AB205_0164720</name>
    <name evidence="8" type="ORF">AB205_0167270</name>
</gene>
<organism evidence="8 10">
    <name type="scientific">Aquarana catesbeiana</name>
    <name type="common">American bullfrog</name>
    <name type="synonym">Rana catesbeiana</name>
    <dbReference type="NCBI Taxonomy" id="8400"/>
    <lineage>
        <taxon>Eukaryota</taxon>
        <taxon>Metazoa</taxon>
        <taxon>Chordata</taxon>
        <taxon>Craniata</taxon>
        <taxon>Vertebrata</taxon>
        <taxon>Euteleostomi</taxon>
        <taxon>Amphibia</taxon>
        <taxon>Batrachia</taxon>
        <taxon>Anura</taxon>
        <taxon>Neobatrachia</taxon>
        <taxon>Ranoidea</taxon>
        <taxon>Ranidae</taxon>
        <taxon>Aquarana</taxon>
    </lineage>
</organism>
<evidence type="ECO:0000256" key="1">
    <source>
        <dbReference type="ARBA" id="ARBA00010877"/>
    </source>
</evidence>
<accession>A0A2G9QAG1</accession>
<dbReference type="InterPro" id="IPR019133">
    <property type="entry name" value="MIC60"/>
</dbReference>
<evidence type="ECO:0000256" key="4">
    <source>
        <dbReference type="ARBA" id="ARBA00022989"/>
    </source>
</evidence>
<evidence type="ECO:0000313" key="10">
    <source>
        <dbReference type="Proteomes" id="UP000228934"/>
    </source>
</evidence>
<keyword evidence="2 7" id="KW-0812">Transmembrane</keyword>
<evidence type="ECO:0000256" key="5">
    <source>
        <dbReference type="ARBA" id="ARBA00023128"/>
    </source>
</evidence>
<keyword evidence="4" id="KW-1133">Transmembrane helix</keyword>
<dbReference type="EMBL" id="KZ060298">
    <property type="protein sequence ID" value="PIO12505.1"/>
    <property type="molecule type" value="Genomic_DNA"/>
</dbReference>
<comment type="similarity">
    <text evidence="1 7">Belongs to the MICOS complex subunit Mic60 family.</text>
</comment>
<evidence type="ECO:0000313" key="9">
    <source>
        <dbReference type="EMBL" id="PIO15586.1"/>
    </source>
</evidence>
<name>A0A2G9QAG1_AQUCT</name>
<feature type="non-terminal residue" evidence="8">
    <location>
        <position position="93"/>
    </location>
</feature>
<dbReference type="PANTHER" id="PTHR15415">
    <property type="entry name" value="MITOFILIN"/>
    <property type="match status" value="1"/>
</dbReference>
<keyword evidence="6" id="KW-0472">Membrane</keyword>
<evidence type="ECO:0000256" key="7">
    <source>
        <dbReference type="RuleBase" id="RU363000"/>
    </source>
</evidence>
<dbReference type="GO" id="GO:0042407">
    <property type="term" value="P:cristae formation"/>
    <property type="evidence" value="ECO:0007669"/>
    <property type="project" value="TreeGrafter"/>
</dbReference>
<comment type="function">
    <text evidence="7">Component of the MICOS complex, a large protein complex of the mitochondrial inner membrane that plays crucial roles in the maintenance of crista junctions, inner membrane architecture, and formation of contact sites to the outer membrane.</text>
</comment>
<evidence type="ECO:0000256" key="2">
    <source>
        <dbReference type="ARBA" id="ARBA00022692"/>
    </source>
</evidence>
<keyword evidence="10" id="KW-1185">Reference proteome</keyword>
<evidence type="ECO:0000313" key="8">
    <source>
        <dbReference type="EMBL" id="PIO12505.1"/>
    </source>
</evidence>
<dbReference type="EMBL" id="KV973985">
    <property type="protein sequence ID" value="PIO15586.1"/>
    <property type="molecule type" value="Genomic_DNA"/>
</dbReference>
<dbReference type="Proteomes" id="UP000228934">
    <property type="component" value="Unassembled WGS sequence"/>
</dbReference>
<dbReference type="AlphaFoldDB" id="A0A2G9QAG1"/>
<sequence length="93" mass="10905">MQVEEVREVMEAEMRTQLRRQAAAHTDHLRDVLGVQEQEFKAEFQQTLSEKLSEQEMQFRRLSQEQLDGFTLDINTAYARLKGIEQAVEGESY</sequence>
<evidence type="ECO:0000256" key="6">
    <source>
        <dbReference type="ARBA" id="ARBA00023136"/>
    </source>
</evidence>
<proteinExistence type="inferred from homology"/>
<dbReference type="PANTHER" id="PTHR15415:SF7">
    <property type="entry name" value="MICOS COMPLEX SUBUNIT MIC60"/>
    <property type="match status" value="1"/>
</dbReference>